<name>A0A195FKP2_9HYME</name>
<dbReference type="GO" id="GO:0005549">
    <property type="term" value="F:odorant binding"/>
    <property type="evidence" value="ECO:0007669"/>
    <property type="project" value="InterPro"/>
</dbReference>
<proteinExistence type="predicted"/>
<reference evidence="3 4" key="1">
    <citation type="submission" date="2016-03" db="EMBL/GenBank/DDBJ databases">
        <title>Trachymyrmex septentrionalis WGS genome.</title>
        <authorList>
            <person name="Nygaard S."/>
            <person name="Hu H."/>
            <person name="Boomsma J."/>
            <person name="Zhang G."/>
        </authorList>
    </citation>
    <scope>NUCLEOTIDE SEQUENCE [LARGE SCALE GENOMIC DNA]</scope>
    <source>
        <strain evidence="3">Tsep2-gDNA-1</strain>
        <tissue evidence="3">Whole body</tissue>
    </source>
</reference>
<dbReference type="AlphaFoldDB" id="A0A195FKP2"/>
<evidence type="ECO:0000256" key="1">
    <source>
        <dbReference type="SAM" id="MobiDB-lite"/>
    </source>
</evidence>
<gene>
    <name evidence="3" type="ORF">ALC56_04717</name>
</gene>
<feature type="domain" description="ZP" evidence="2">
    <location>
        <begin position="31"/>
        <end position="278"/>
    </location>
</feature>
<dbReference type="SMART" id="SM00241">
    <property type="entry name" value="ZP"/>
    <property type="match status" value="1"/>
</dbReference>
<sequence length="615" mass="68434">MVGLKNVSSNSDIWPLERPEGMPAIQSLEVMCGKDHMDVHLSFSQPFEGIVSSKGQHADPRCIYVPPSTGQTFFSFRIAYARCGTKPDMHGQFYENTVVVQYDKDLLEVWDEAKRLRCEWFNDYEKTASKPPMVIADLDVIQLDFRGDNVDCWMEIQHGKGPWAPPVSGIVPLGSTLTLVVAINDYRGEFDMRVKSCVASDGGGHTIQLSDEFGCVLRPKMISRFLKARGSDDRATVITYAFFHAFKFPDALSVHIKCKVEICRHGCLDHCQLSGSIAHYIQERKDHIRPQYIESMATSIPSNDNDNSSSNKDNEDSDGNVEHGDGSLYDDVIQNGDDMTSIGGHFLDVEKSIPKAQAQTSNRLPSTVTETQHDSEPDDVDLSKPFMLNESVANNQMFLGQLQAGNFEQHDIKLKCYLKCFMVKNGVLNENSDIDVEKIIHHLPHSIQESSRKILHRCKSVQSENTCDKAFQIAICYVKEHPDMPIKKKMNGTMVTHYVCVMYHTLCLSSDTKKNDVVVSKEKDFPGCCSKKEKKRGCCGAKCCSGTKEEGGCCSDATKDRKSCCPAGKAREAAGGCCMSGCCKFKNEKSERDSAGADSSTQMKDTAGRCCENRK</sequence>
<dbReference type="PANTHER" id="PTHR46560">
    <property type="entry name" value="CYPHER, ISOFORM B"/>
    <property type="match status" value="1"/>
</dbReference>
<feature type="region of interest" description="Disordered" evidence="1">
    <location>
        <begin position="355"/>
        <end position="380"/>
    </location>
</feature>
<keyword evidence="4" id="KW-1185">Reference proteome</keyword>
<dbReference type="Pfam" id="PF01395">
    <property type="entry name" value="PBP_GOBP"/>
    <property type="match status" value="1"/>
</dbReference>
<feature type="region of interest" description="Disordered" evidence="1">
    <location>
        <begin position="298"/>
        <end position="332"/>
    </location>
</feature>
<dbReference type="Proteomes" id="UP000078541">
    <property type="component" value="Unassembled WGS sequence"/>
</dbReference>
<dbReference type="PROSITE" id="PS51034">
    <property type="entry name" value="ZP_2"/>
    <property type="match status" value="1"/>
</dbReference>
<dbReference type="CDD" id="cd23992">
    <property type="entry name" value="PBP_GOBP"/>
    <property type="match status" value="1"/>
</dbReference>
<dbReference type="Gene3D" id="1.10.238.20">
    <property type="entry name" value="Pheromone/general odorant binding protein domain"/>
    <property type="match status" value="1"/>
</dbReference>
<feature type="compositionally biased region" description="Low complexity" evidence="1">
    <location>
        <begin position="302"/>
        <end position="311"/>
    </location>
</feature>
<organism evidence="3 4">
    <name type="scientific">Trachymyrmex septentrionalis</name>
    <dbReference type="NCBI Taxonomy" id="34720"/>
    <lineage>
        <taxon>Eukaryota</taxon>
        <taxon>Metazoa</taxon>
        <taxon>Ecdysozoa</taxon>
        <taxon>Arthropoda</taxon>
        <taxon>Hexapoda</taxon>
        <taxon>Insecta</taxon>
        <taxon>Pterygota</taxon>
        <taxon>Neoptera</taxon>
        <taxon>Endopterygota</taxon>
        <taxon>Hymenoptera</taxon>
        <taxon>Apocrita</taxon>
        <taxon>Aculeata</taxon>
        <taxon>Formicoidea</taxon>
        <taxon>Formicidae</taxon>
        <taxon>Myrmicinae</taxon>
        <taxon>Trachymyrmex</taxon>
    </lineage>
</organism>
<dbReference type="PANTHER" id="PTHR46560:SF1">
    <property type="entry name" value="MINIATURE"/>
    <property type="match status" value="1"/>
</dbReference>
<feature type="region of interest" description="Disordered" evidence="1">
    <location>
        <begin position="588"/>
        <end position="615"/>
    </location>
</feature>
<dbReference type="InterPro" id="IPR001507">
    <property type="entry name" value="ZP_dom"/>
</dbReference>
<dbReference type="Pfam" id="PF25057">
    <property type="entry name" value="CUT_N"/>
    <property type="match status" value="1"/>
</dbReference>
<dbReference type="STRING" id="34720.A0A195FKP2"/>
<dbReference type="InterPro" id="IPR006170">
    <property type="entry name" value="PBP/GOBP"/>
</dbReference>
<protein>
    <recommendedName>
        <fullName evidence="2">ZP domain-containing protein</fullName>
    </recommendedName>
</protein>
<evidence type="ECO:0000313" key="3">
    <source>
        <dbReference type="EMBL" id="KYN40827.1"/>
    </source>
</evidence>
<feature type="compositionally biased region" description="Polar residues" evidence="1">
    <location>
        <begin position="357"/>
        <end position="370"/>
    </location>
</feature>
<accession>A0A195FKP2</accession>
<dbReference type="EMBL" id="KQ981512">
    <property type="protein sequence ID" value="KYN40827.1"/>
    <property type="molecule type" value="Genomic_DNA"/>
</dbReference>
<evidence type="ECO:0000313" key="4">
    <source>
        <dbReference type="Proteomes" id="UP000078541"/>
    </source>
</evidence>
<dbReference type="InterPro" id="IPR036728">
    <property type="entry name" value="PBP_GOBP_sf"/>
</dbReference>
<evidence type="ECO:0000259" key="2">
    <source>
        <dbReference type="PROSITE" id="PS51034"/>
    </source>
</evidence>
<dbReference type="SMART" id="SM00708">
    <property type="entry name" value="PhBP"/>
    <property type="match status" value="1"/>
</dbReference>
<dbReference type="InterPro" id="IPR056953">
    <property type="entry name" value="CUT_N"/>
</dbReference>
<dbReference type="SUPFAM" id="SSF47565">
    <property type="entry name" value="Insect pheromone/odorant-binding proteins"/>
    <property type="match status" value="1"/>
</dbReference>